<protein>
    <submittedName>
        <fullName evidence="7">MFS transporter</fullName>
    </submittedName>
    <submittedName>
        <fullName evidence="8">Nitrate/nitrite transporter NarK</fullName>
    </submittedName>
</protein>
<gene>
    <name evidence="8" type="primary">narK_1</name>
    <name evidence="7" type="ORF">BKN37_01935</name>
    <name evidence="8" type="ORF">C1Y40_03637</name>
</gene>
<comment type="caution">
    <text evidence="7">The sequence shown here is derived from an EMBL/GenBank/DDBJ whole genome shotgun (WGS) entry which is preliminary data.</text>
</comment>
<feature type="transmembrane region" description="Helical" evidence="6">
    <location>
        <begin position="122"/>
        <end position="144"/>
    </location>
</feature>
<dbReference type="PANTHER" id="PTHR23515">
    <property type="entry name" value="HIGH-AFFINITY NITRATE TRANSPORTER 2.3"/>
    <property type="match status" value="1"/>
</dbReference>
<feature type="transmembrane region" description="Helical" evidence="6">
    <location>
        <begin position="345"/>
        <end position="370"/>
    </location>
</feature>
<keyword evidence="5 6" id="KW-0472">Membrane</keyword>
<comment type="similarity">
    <text evidence="2">Belongs to the major facilitator superfamily. Nitrate/nitrite porter (TC 2.A.1.8) family.</text>
</comment>
<evidence type="ECO:0000256" key="4">
    <source>
        <dbReference type="ARBA" id="ARBA00022989"/>
    </source>
</evidence>
<keyword evidence="3 6" id="KW-0812">Transmembrane</keyword>
<dbReference type="Proteomes" id="UP000179734">
    <property type="component" value="Unassembled WGS sequence"/>
</dbReference>
<dbReference type="Pfam" id="PF07690">
    <property type="entry name" value="MFS_1"/>
    <property type="match status" value="1"/>
</dbReference>
<feature type="transmembrane region" description="Helical" evidence="6">
    <location>
        <begin position="96"/>
        <end position="116"/>
    </location>
</feature>
<dbReference type="RefSeq" id="WP_071020462.1">
    <property type="nucleotide sequence ID" value="NZ_MLQM01000004.1"/>
</dbReference>
<comment type="subcellular location">
    <subcellularLocation>
        <location evidence="1">Membrane</location>
        <topology evidence="1">Multi-pass membrane protein</topology>
    </subcellularLocation>
</comment>
<evidence type="ECO:0000313" key="10">
    <source>
        <dbReference type="Proteomes" id="UP000238296"/>
    </source>
</evidence>
<feature type="transmembrane region" description="Helical" evidence="6">
    <location>
        <begin position="396"/>
        <end position="418"/>
    </location>
</feature>
<proteinExistence type="inferred from homology"/>
<feature type="transmembrane region" description="Helical" evidence="6">
    <location>
        <begin position="67"/>
        <end position="84"/>
    </location>
</feature>
<evidence type="ECO:0000313" key="9">
    <source>
        <dbReference type="Proteomes" id="UP000179734"/>
    </source>
</evidence>
<dbReference type="Proteomes" id="UP000238296">
    <property type="component" value="Unassembled WGS sequence"/>
</dbReference>
<reference evidence="7 9" key="1">
    <citation type="submission" date="2016-10" db="EMBL/GenBank/DDBJ databases">
        <title>Genome sequence of Mycobacterium talmonii.</title>
        <authorList>
            <person name="Greninger A.L."/>
            <person name="Elliott B."/>
            <person name="Vasireddy S."/>
            <person name="Vasireddy R."/>
        </authorList>
    </citation>
    <scope>NUCLEOTIDE SEQUENCE [LARGE SCALE GENOMIC DNA]</scope>
    <source>
        <strain evidence="7">MO-5499</strain>
        <strain evidence="9">NE-TNMC-100812</strain>
    </source>
</reference>
<feature type="transmembrane region" description="Helical" evidence="6">
    <location>
        <begin position="189"/>
        <end position="211"/>
    </location>
</feature>
<reference evidence="8" key="3">
    <citation type="submission" date="2018-01" db="EMBL/GenBank/DDBJ databases">
        <authorList>
            <person name="Gaut B.S."/>
            <person name="Morton B.R."/>
            <person name="Clegg M.T."/>
            <person name="Duvall M.R."/>
        </authorList>
    </citation>
    <scope>NUCLEOTIDE SEQUENCE</scope>
    <source>
        <strain evidence="8">ATCC BAA-2683</strain>
    </source>
</reference>
<organism evidence="7 9">
    <name type="scientific">Mycobacterium talmoniae</name>
    <dbReference type="NCBI Taxonomy" id="1858794"/>
    <lineage>
        <taxon>Bacteria</taxon>
        <taxon>Bacillati</taxon>
        <taxon>Actinomycetota</taxon>
        <taxon>Actinomycetes</taxon>
        <taxon>Mycobacteriales</taxon>
        <taxon>Mycobacteriaceae</taxon>
        <taxon>Mycobacterium</taxon>
    </lineage>
</organism>
<evidence type="ECO:0000256" key="6">
    <source>
        <dbReference type="SAM" id="Phobius"/>
    </source>
</evidence>
<evidence type="ECO:0000313" key="7">
    <source>
        <dbReference type="EMBL" id="OHV06546.1"/>
    </source>
</evidence>
<feature type="transmembrane region" description="Helical" evidence="6">
    <location>
        <begin position="430"/>
        <end position="447"/>
    </location>
</feature>
<feature type="transmembrane region" description="Helical" evidence="6">
    <location>
        <begin position="232"/>
        <end position="253"/>
    </location>
</feature>
<keyword evidence="4 6" id="KW-1133">Transmembrane helix</keyword>
<dbReference type="SUPFAM" id="SSF103473">
    <property type="entry name" value="MFS general substrate transporter"/>
    <property type="match status" value="1"/>
</dbReference>
<dbReference type="InterPro" id="IPR036259">
    <property type="entry name" value="MFS_trans_sf"/>
</dbReference>
<evidence type="ECO:0000256" key="3">
    <source>
        <dbReference type="ARBA" id="ARBA00022692"/>
    </source>
</evidence>
<evidence type="ECO:0000256" key="1">
    <source>
        <dbReference type="ARBA" id="ARBA00004141"/>
    </source>
</evidence>
<name>A0A1S1NRZ9_9MYCO</name>
<feature type="transmembrane region" description="Helical" evidence="6">
    <location>
        <begin position="30"/>
        <end position="47"/>
    </location>
</feature>
<reference evidence="8 10" key="2">
    <citation type="journal article" date="2017" name="Int. J. Syst. Evol. Microbiol.">
        <title>Mycobacterium talmoniae sp. nov., a slowly growing mycobacterium isolated from human respiratory samples.</title>
        <authorList>
            <person name="Davidson R.M."/>
            <person name="DeGroote M.A."/>
            <person name="Marola J.L."/>
            <person name="Buss S."/>
            <person name="Jones V."/>
            <person name="McNeil M.R."/>
            <person name="Freifeld A.G."/>
            <person name="Elaine Epperson L."/>
            <person name="Hasan N.A."/>
            <person name="Jackson M."/>
            <person name="Iwen P.C."/>
            <person name="Salfinger M."/>
            <person name="Strong M."/>
        </authorList>
    </citation>
    <scope>NUCLEOTIDE SEQUENCE [LARGE SCALE GENOMIC DNA]</scope>
    <source>
        <strain evidence="8 10">ATCC BAA-2683</strain>
    </source>
</reference>
<accession>A0A1S1NRZ9</accession>
<dbReference type="EMBL" id="MLQM01000004">
    <property type="protein sequence ID" value="OHV06546.1"/>
    <property type="molecule type" value="Genomic_DNA"/>
</dbReference>
<dbReference type="InterPro" id="IPR044772">
    <property type="entry name" value="NO3_transporter"/>
</dbReference>
<evidence type="ECO:0000313" key="8">
    <source>
        <dbReference type="EMBL" id="PQM46200.1"/>
    </source>
</evidence>
<evidence type="ECO:0000256" key="5">
    <source>
        <dbReference type="ARBA" id="ARBA00023136"/>
    </source>
</evidence>
<dbReference type="GO" id="GO:0016020">
    <property type="term" value="C:membrane"/>
    <property type="evidence" value="ECO:0007669"/>
    <property type="project" value="UniProtKB-SubCell"/>
</dbReference>
<dbReference type="AlphaFoldDB" id="A0A1S1NRZ9"/>
<dbReference type="GO" id="GO:0015112">
    <property type="term" value="F:nitrate transmembrane transporter activity"/>
    <property type="evidence" value="ECO:0007669"/>
    <property type="project" value="InterPro"/>
</dbReference>
<sequence length="472" mass="49812">MARSHRIMDWDAEDTAAWEAGNKNVARRNLICTVAGDHVAFSIWSLWSVMALFMPEPIFGFTAGDKLLLGATATFVGGCVRIPYTLGIAKFGGRNWTVFSALVLLIPTVGTIVLLAKPGLPLWPYVVCAALTGLGGGNYAASLANVNAFYPQRLKGWALGVNAGFGNIGVAGIQVVGLVVLAVAGNRQPYWVCAVYLVLLTVVAIAAALLMDNLDHSIEVGHIRSILSIPDTWVITLLYTCAFGSWIGFAFAFGQVLHVNFESMGQSPGEASLHTLQIAFLGPLLGSLSRVVGGKVSDRIGGGRVTLAVFAGMILAAGLLVALSTHDDYAHGPNHANGPAHALTLAGYVVGFIVLFILAGVGNGSVFKLIPSVFEARSRSLDVDETERRHWARTHAGALIGFAATVGALGGVGINLTLRQSYASTGSETSAYWIFLAAYVVASVLTWRRYVRRPSSAPAVPGSEHTSAPARL</sequence>
<dbReference type="CDD" id="cd17341">
    <property type="entry name" value="MFS_NRT2_like"/>
    <property type="match status" value="1"/>
</dbReference>
<feature type="transmembrane region" description="Helical" evidence="6">
    <location>
        <begin position="156"/>
        <end position="183"/>
    </location>
</feature>
<keyword evidence="9" id="KW-1185">Reference proteome</keyword>
<feature type="transmembrane region" description="Helical" evidence="6">
    <location>
        <begin position="305"/>
        <end position="325"/>
    </location>
</feature>
<evidence type="ECO:0000256" key="2">
    <source>
        <dbReference type="ARBA" id="ARBA00008432"/>
    </source>
</evidence>
<dbReference type="InterPro" id="IPR011701">
    <property type="entry name" value="MFS"/>
</dbReference>
<dbReference type="Gene3D" id="1.20.1250.20">
    <property type="entry name" value="MFS general substrate transporter like domains"/>
    <property type="match status" value="1"/>
</dbReference>
<dbReference type="EMBL" id="PPEA01000530">
    <property type="protein sequence ID" value="PQM46200.1"/>
    <property type="molecule type" value="Genomic_DNA"/>
</dbReference>
<feature type="transmembrane region" description="Helical" evidence="6">
    <location>
        <begin position="273"/>
        <end position="293"/>
    </location>
</feature>